<dbReference type="InterPro" id="IPR027408">
    <property type="entry name" value="PNPase/RNase_PH_dom_sf"/>
</dbReference>
<evidence type="ECO:0000256" key="3">
    <source>
        <dbReference type="ARBA" id="ARBA00012416"/>
    </source>
</evidence>
<dbReference type="GO" id="GO:0006396">
    <property type="term" value="P:RNA processing"/>
    <property type="evidence" value="ECO:0007669"/>
    <property type="project" value="InterPro"/>
</dbReference>
<dbReference type="InterPro" id="IPR036345">
    <property type="entry name" value="ExoRNase_PH_dom2_sf"/>
</dbReference>
<comment type="subcellular location">
    <subcellularLocation>
        <location evidence="1">Cytoplasm</location>
    </subcellularLocation>
</comment>
<feature type="compositionally biased region" description="Basic and acidic residues" evidence="10">
    <location>
        <begin position="687"/>
        <end position="713"/>
    </location>
</feature>
<dbReference type="PANTHER" id="PTHR11252:SF0">
    <property type="entry name" value="POLYRIBONUCLEOTIDE NUCLEOTIDYLTRANSFERASE 1, MITOCHONDRIAL"/>
    <property type="match status" value="1"/>
</dbReference>
<dbReference type="Gene3D" id="2.40.50.140">
    <property type="entry name" value="Nucleic acid-binding proteins"/>
    <property type="match status" value="1"/>
</dbReference>
<feature type="domain" description="S1 motif" evidence="11">
    <location>
        <begin position="621"/>
        <end position="689"/>
    </location>
</feature>
<dbReference type="InterPro" id="IPR004088">
    <property type="entry name" value="KH_dom_type_1"/>
</dbReference>
<dbReference type="SUPFAM" id="SSF55666">
    <property type="entry name" value="Ribonuclease PH domain 2-like"/>
    <property type="match status" value="2"/>
</dbReference>
<dbReference type="HAMAP" id="MF_01595">
    <property type="entry name" value="PNPase"/>
    <property type="match status" value="1"/>
</dbReference>
<dbReference type="InterPro" id="IPR012162">
    <property type="entry name" value="PNPase"/>
</dbReference>
<feature type="compositionally biased region" description="Low complexity" evidence="10">
    <location>
        <begin position="714"/>
        <end position="723"/>
    </location>
</feature>
<evidence type="ECO:0000259" key="11">
    <source>
        <dbReference type="PROSITE" id="PS50126"/>
    </source>
</evidence>
<dbReference type="Pfam" id="PF00575">
    <property type="entry name" value="S1"/>
    <property type="match status" value="1"/>
</dbReference>
<evidence type="ECO:0000313" key="12">
    <source>
        <dbReference type="EMBL" id="VAX19724.1"/>
    </source>
</evidence>
<dbReference type="InterPro" id="IPR004087">
    <property type="entry name" value="KH_dom"/>
</dbReference>
<dbReference type="Pfam" id="PF00013">
    <property type="entry name" value="KH_1"/>
    <property type="match status" value="1"/>
</dbReference>
<dbReference type="Pfam" id="PF03725">
    <property type="entry name" value="RNase_PH_C"/>
    <property type="match status" value="2"/>
</dbReference>
<accession>A0A3B1C6S9</accession>
<dbReference type="Gene3D" id="3.30.1370.10">
    <property type="entry name" value="K Homology domain, type 1"/>
    <property type="match status" value="1"/>
</dbReference>
<dbReference type="FunFam" id="2.40.50.140:FF:000023">
    <property type="entry name" value="Polyribonucleotide nucleotidyltransferase"/>
    <property type="match status" value="1"/>
</dbReference>
<dbReference type="GO" id="GO:0003723">
    <property type="term" value="F:RNA binding"/>
    <property type="evidence" value="ECO:0007669"/>
    <property type="project" value="UniProtKB-KW"/>
</dbReference>
<dbReference type="SUPFAM" id="SSF50249">
    <property type="entry name" value="Nucleic acid-binding proteins"/>
    <property type="match status" value="1"/>
</dbReference>
<dbReference type="AlphaFoldDB" id="A0A3B1C6S9"/>
<evidence type="ECO:0000256" key="7">
    <source>
        <dbReference type="ARBA" id="ARBA00022723"/>
    </source>
</evidence>
<feature type="region of interest" description="Disordered" evidence="10">
    <location>
        <begin position="687"/>
        <end position="739"/>
    </location>
</feature>
<dbReference type="NCBIfam" id="NF008805">
    <property type="entry name" value="PRK11824.1"/>
    <property type="match status" value="1"/>
</dbReference>
<evidence type="ECO:0000256" key="9">
    <source>
        <dbReference type="ARBA" id="ARBA00022884"/>
    </source>
</evidence>
<dbReference type="GO" id="GO:0006402">
    <property type="term" value="P:mRNA catabolic process"/>
    <property type="evidence" value="ECO:0007669"/>
    <property type="project" value="InterPro"/>
</dbReference>
<keyword evidence="7" id="KW-0479">Metal-binding</keyword>
<dbReference type="GO" id="GO:0046872">
    <property type="term" value="F:metal ion binding"/>
    <property type="evidence" value="ECO:0007669"/>
    <property type="project" value="UniProtKB-KW"/>
</dbReference>
<proteinExistence type="inferred from homology"/>
<dbReference type="InterPro" id="IPR012340">
    <property type="entry name" value="NA-bd_OB-fold"/>
</dbReference>
<dbReference type="SUPFAM" id="SSF54791">
    <property type="entry name" value="Eukaryotic type KH-domain (KH-domain type I)"/>
    <property type="match status" value="1"/>
</dbReference>
<gene>
    <name evidence="12" type="ORF">MNBD_NITROSPINAE02-57</name>
</gene>
<evidence type="ECO:0000256" key="5">
    <source>
        <dbReference type="ARBA" id="ARBA00022679"/>
    </source>
</evidence>
<evidence type="ECO:0000256" key="1">
    <source>
        <dbReference type="ARBA" id="ARBA00004496"/>
    </source>
</evidence>
<dbReference type="GO" id="GO:0005829">
    <property type="term" value="C:cytosol"/>
    <property type="evidence" value="ECO:0007669"/>
    <property type="project" value="UniProtKB-ARBA"/>
</dbReference>
<dbReference type="InterPro" id="IPR015847">
    <property type="entry name" value="ExoRNase_PH_dom2"/>
</dbReference>
<evidence type="ECO:0000256" key="6">
    <source>
        <dbReference type="ARBA" id="ARBA00022695"/>
    </source>
</evidence>
<comment type="similarity">
    <text evidence="2">Belongs to the polyribonucleotide nucleotidyltransferase family.</text>
</comment>
<dbReference type="InterPro" id="IPR036612">
    <property type="entry name" value="KH_dom_type_1_sf"/>
</dbReference>
<dbReference type="InterPro" id="IPR003029">
    <property type="entry name" value="S1_domain"/>
</dbReference>
<dbReference type="PROSITE" id="PS50084">
    <property type="entry name" value="KH_TYPE_1"/>
    <property type="match status" value="1"/>
</dbReference>
<dbReference type="CDD" id="cd04472">
    <property type="entry name" value="S1_PNPase"/>
    <property type="match status" value="1"/>
</dbReference>
<keyword evidence="9" id="KW-0694">RNA-binding</keyword>
<dbReference type="SMART" id="SM00322">
    <property type="entry name" value="KH"/>
    <property type="match status" value="1"/>
</dbReference>
<dbReference type="InterPro" id="IPR020568">
    <property type="entry name" value="Ribosomal_Su5_D2-typ_SF"/>
</dbReference>
<evidence type="ECO:0000256" key="2">
    <source>
        <dbReference type="ARBA" id="ARBA00007404"/>
    </source>
</evidence>
<keyword evidence="8" id="KW-0460">Magnesium</keyword>
<dbReference type="CDD" id="cd02393">
    <property type="entry name" value="KH-I_PNPase"/>
    <property type="match status" value="1"/>
</dbReference>
<dbReference type="EMBL" id="UOGE01000047">
    <property type="protein sequence ID" value="VAX19724.1"/>
    <property type="molecule type" value="Genomic_DNA"/>
</dbReference>
<dbReference type="PROSITE" id="PS50126">
    <property type="entry name" value="S1"/>
    <property type="match status" value="1"/>
</dbReference>
<dbReference type="Pfam" id="PF03726">
    <property type="entry name" value="PNPase"/>
    <property type="match status" value="1"/>
</dbReference>
<dbReference type="CDD" id="cd11364">
    <property type="entry name" value="RNase_PH_PNPase_2"/>
    <property type="match status" value="1"/>
</dbReference>
<dbReference type="FunFam" id="3.30.230.70:FF:000001">
    <property type="entry name" value="Polyribonucleotide nucleotidyltransferase"/>
    <property type="match status" value="1"/>
</dbReference>
<reference evidence="12" key="1">
    <citation type="submission" date="2018-06" db="EMBL/GenBank/DDBJ databases">
        <authorList>
            <person name="Zhirakovskaya E."/>
        </authorList>
    </citation>
    <scope>NUCLEOTIDE SEQUENCE</scope>
</reference>
<keyword evidence="4" id="KW-0963">Cytoplasm</keyword>
<keyword evidence="6 12" id="KW-0548">Nucleotidyltransferase</keyword>
<dbReference type="GO" id="GO:0000175">
    <property type="term" value="F:3'-5'-RNA exonuclease activity"/>
    <property type="evidence" value="ECO:0007669"/>
    <property type="project" value="TreeGrafter"/>
</dbReference>
<dbReference type="NCBIfam" id="TIGR03591">
    <property type="entry name" value="polynuc_phos"/>
    <property type="match status" value="1"/>
</dbReference>
<name>A0A3B1C6S9_9ZZZZ</name>
<dbReference type="PANTHER" id="PTHR11252">
    <property type="entry name" value="POLYRIBONUCLEOTIDE NUCLEOTIDYLTRANSFERASE"/>
    <property type="match status" value="1"/>
</dbReference>
<dbReference type="FunFam" id="3.30.1370.10:FF:000001">
    <property type="entry name" value="Polyribonucleotide nucleotidyltransferase"/>
    <property type="match status" value="1"/>
</dbReference>
<dbReference type="Gene3D" id="3.30.230.70">
    <property type="entry name" value="GHMP Kinase, N-terminal domain"/>
    <property type="match status" value="2"/>
</dbReference>
<dbReference type="CDD" id="cd11363">
    <property type="entry name" value="RNase_PH_PNPase_1"/>
    <property type="match status" value="1"/>
</dbReference>
<dbReference type="Pfam" id="PF01138">
    <property type="entry name" value="RNase_PH"/>
    <property type="match status" value="2"/>
</dbReference>
<dbReference type="InterPro" id="IPR015848">
    <property type="entry name" value="PNPase_PH_RNA-bd_bac/org-type"/>
</dbReference>
<dbReference type="SUPFAM" id="SSF54211">
    <property type="entry name" value="Ribosomal protein S5 domain 2-like"/>
    <property type="match status" value="2"/>
</dbReference>
<evidence type="ECO:0000256" key="4">
    <source>
        <dbReference type="ARBA" id="ARBA00022490"/>
    </source>
</evidence>
<dbReference type="SMART" id="SM00316">
    <property type="entry name" value="S1"/>
    <property type="match status" value="1"/>
</dbReference>
<dbReference type="EC" id="2.7.7.8" evidence="3"/>
<dbReference type="GO" id="GO:0004654">
    <property type="term" value="F:polyribonucleotide nucleotidyltransferase activity"/>
    <property type="evidence" value="ECO:0007669"/>
    <property type="project" value="UniProtKB-EC"/>
</dbReference>
<dbReference type="FunFam" id="3.30.230.70:FF:000002">
    <property type="entry name" value="Polyribonucleotide nucleotidyltransferase"/>
    <property type="match status" value="1"/>
</dbReference>
<evidence type="ECO:0000256" key="10">
    <source>
        <dbReference type="SAM" id="MobiDB-lite"/>
    </source>
</evidence>
<dbReference type="PIRSF" id="PIRSF005499">
    <property type="entry name" value="PNPase"/>
    <property type="match status" value="1"/>
</dbReference>
<protein>
    <recommendedName>
        <fullName evidence="3">polyribonucleotide nucleotidyltransferase</fullName>
        <ecNumber evidence="3">2.7.7.8</ecNumber>
    </recommendedName>
</protein>
<organism evidence="12">
    <name type="scientific">hydrothermal vent metagenome</name>
    <dbReference type="NCBI Taxonomy" id="652676"/>
    <lineage>
        <taxon>unclassified sequences</taxon>
        <taxon>metagenomes</taxon>
        <taxon>ecological metagenomes</taxon>
    </lineage>
</organism>
<dbReference type="InterPro" id="IPR001247">
    <property type="entry name" value="ExoRNase_PH_dom1"/>
</dbReference>
<evidence type="ECO:0000256" key="8">
    <source>
        <dbReference type="ARBA" id="ARBA00022842"/>
    </source>
</evidence>
<sequence length="739" mass="79935">MQAERVEVDINGKTLFIETGVLAKQAAGSVVVGYEETIILAAVTVADKAREGFDFLPLTVDYRDKTAAAGRIPGGFLKREARPSDGEVLTSRLVDRSIRPMFPKNFFNETQLIINPLSFDFEHSTDTLALVGASACLAISKLPFSVPISGVRVGRVEGEFICNPTLKEIEESDINLLCSGTLESLVMVEGSGKEISEDDLVDALEFAHVWVKKICAAQAELVEKIGKEKMEVPTKEMGPEMDIISEKVGGALKDAVLTTGKFERSRAIKAVRNNAIKEILGDEPDEAALEKHKEAFDTVQKSFIREMILSDGIRADGRKSNEIRDISIAVDALPRTHGSALFTRGETQALVTTTLGTGQDEHMQDRLEGRIARQFFLHYNFPPFCVGEVKRAGFVSRREIGHGTLAERAIEPLLPDYEDFPYTIRVVSEILESNGSSSMATVCGASLCLMDAGVPMKSAVAGIAMGLVQDGDRVAILSDILGLEDALGDMDFKVAGTRNGISAVQMDIKIKGLPVDLLKQALEQAKEGRIQILDTMDKTISKGREELNKHAPRIHTLKINPEKVGDVIGPGGKVIRGIVADTGCQIDIQDGGIVKIASTNAEQLNAAIEIINHITQEAIIGKIYVGSVKKITDFGAFIEIFPGTEGLCHISEMAHHRIRAVSDEISEGDEILVKVIEVDRSGKIRLSRKEAMGNRGGDDDKGGKEGAKEDGRSHSGSRPSGSGRDSRGGGGRGGRDNRR</sequence>
<keyword evidence="5 12" id="KW-0808">Transferase</keyword>